<dbReference type="SMART" id="SM00568">
    <property type="entry name" value="GRAM"/>
    <property type="match status" value="1"/>
</dbReference>
<dbReference type="PROSITE" id="PS51778">
    <property type="entry name" value="VAST"/>
    <property type="match status" value="1"/>
</dbReference>
<proteinExistence type="predicted"/>
<dbReference type="Pfam" id="PF02893">
    <property type="entry name" value="GRAM"/>
    <property type="match status" value="1"/>
</dbReference>
<keyword evidence="4" id="KW-0472">Membrane</keyword>
<keyword evidence="3" id="KW-1133">Transmembrane helix</keyword>
<dbReference type="InterPro" id="IPR011993">
    <property type="entry name" value="PH-like_dom_sf"/>
</dbReference>
<evidence type="ECO:0000256" key="3">
    <source>
        <dbReference type="ARBA" id="ARBA00022989"/>
    </source>
</evidence>
<evidence type="ECO:0000313" key="7">
    <source>
        <dbReference type="EMBL" id="KAL0830282.1"/>
    </source>
</evidence>
<gene>
    <name evidence="7" type="ORF">ABMA28_002482</name>
</gene>
<dbReference type="CDD" id="cd13220">
    <property type="entry name" value="PH-GRAM_GRAMDC"/>
    <property type="match status" value="1"/>
</dbReference>
<dbReference type="Proteomes" id="UP001549921">
    <property type="component" value="Unassembled WGS sequence"/>
</dbReference>
<comment type="caution">
    <text evidence="7">The sequence shown here is derived from an EMBL/GenBank/DDBJ whole genome shotgun (WGS) entry which is preliminary data.</text>
</comment>
<keyword evidence="2" id="KW-0812">Transmembrane</keyword>
<evidence type="ECO:0000256" key="5">
    <source>
        <dbReference type="SAM" id="MobiDB-lite"/>
    </source>
</evidence>
<dbReference type="Gene3D" id="2.30.29.30">
    <property type="entry name" value="Pleckstrin-homology domain (PH domain)/Phosphotyrosine-binding domain (PTB)"/>
    <property type="match status" value="1"/>
</dbReference>
<evidence type="ECO:0000259" key="6">
    <source>
        <dbReference type="PROSITE" id="PS51778"/>
    </source>
</evidence>
<feature type="domain" description="VASt" evidence="6">
    <location>
        <begin position="435"/>
        <end position="606"/>
    </location>
</feature>
<feature type="compositionally biased region" description="Low complexity" evidence="5">
    <location>
        <begin position="357"/>
        <end position="367"/>
    </location>
</feature>
<dbReference type="GO" id="GO:0005789">
    <property type="term" value="C:endoplasmic reticulum membrane"/>
    <property type="evidence" value="ECO:0007669"/>
    <property type="project" value="UniProtKB-ARBA"/>
</dbReference>
<feature type="compositionally biased region" description="Basic and acidic residues" evidence="5">
    <location>
        <begin position="417"/>
        <end position="429"/>
    </location>
</feature>
<dbReference type="GO" id="GO:0044232">
    <property type="term" value="C:organelle membrane contact site"/>
    <property type="evidence" value="ECO:0007669"/>
    <property type="project" value="UniProtKB-ARBA"/>
</dbReference>
<dbReference type="InterPro" id="IPR031968">
    <property type="entry name" value="VASt"/>
</dbReference>
<dbReference type="InterPro" id="IPR004182">
    <property type="entry name" value="GRAM"/>
</dbReference>
<accession>A0ABD0SZI8</accession>
<feature type="compositionally biased region" description="Basic residues" evidence="5">
    <location>
        <begin position="608"/>
        <end position="617"/>
    </location>
</feature>
<dbReference type="EMBL" id="JBEDNZ010000013">
    <property type="protein sequence ID" value="KAL0830282.1"/>
    <property type="molecule type" value="Genomic_DNA"/>
</dbReference>
<evidence type="ECO:0000256" key="4">
    <source>
        <dbReference type="ARBA" id="ARBA00023136"/>
    </source>
</evidence>
<feature type="region of interest" description="Disordered" evidence="5">
    <location>
        <begin position="602"/>
        <end position="625"/>
    </location>
</feature>
<feature type="region of interest" description="Disordered" evidence="5">
    <location>
        <begin position="332"/>
        <end position="429"/>
    </location>
</feature>
<evidence type="ECO:0000256" key="1">
    <source>
        <dbReference type="ARBA" id="ARBA00004167"/>
    </source>
</evidence>
<dbReference type="Pfam" id="PF16016">
    <property type="entry name" value="VASt"/>
    <property type="match status" value="1"/>
</dbReference>
<dbReference type="PANTHER" id="PTHR23319">
    <property type="entry name" value="GRAM DOMAIN CONTAINING 1B, ISOFORM E"/>
    <property type="match status" value="1"/>
</dbReference>
<protein>
    <recommendedName>
        <fullName evidence="6">VASt domain-containing protein</fullName>
    </recommendedName>
</protein>
<feature type="region of interest" description="Disordered" evidence="5">
    <location>
        <begin position="54"/>
        <end position="94"/>
    </location>
</feature>
<dbReference type="AlphaFoldDB" id="A0ABD0SZI8"/>
<comment type="subcellular location">
    <subcellularLocation>
        <location evidence="1">Membrane</location>
        <topology evidence="1">Single-pass membrane protein</topology>
    </subcellularLocation>
</comment>
<dbReference type="InterPro" id="IPR051482">
    <property type="entry name" value="Cholesterol_transport"/>
</dbReference>
<organism evidence="7 8">
    <name type="scientific">Loxostege sticticalis</name>
    <name type="common">Beet webworm moth</name>
    <dbReference type="NCBI Taxonomy" id="481309"/>
    <lineage>
        <taxon>Eukaryota</taxon>
        <taxon>Metazoa</taxon>
        <taxon>Ecdysozoa</taxon>
        <taxon>Arthropoda</taxon>
        <taxon>Hexapoda</taxon>
        <taxon>Insecta</taxon>
        <taxon>Pterygota</taxon>
        <taxon>Neoptera</taxon>
        <taxon>Endopterygota</taxon>
        <taxon>Lepidoptera</taxon>
        <taxon>Glossata</taxon>
        <taxon>Ditrysia</taxon>
        <taxon>Pyraloidea</taxon>
        <taxon>Crambidae</taxon>
        <taxon>Pyraustinae</taxon>
        <taxon>Loxostege</taxon>
    </lineage>
</organism>
<sequence>MGTSELDSRNITISMRKSVENLVISSQDAIGQSISQALTFSGVITQHATQIIQETRNVSRPPSPSVRNIEPGLDNSLENDKGSNSSLHVPSISDSASVSSASDFVTVITAGKGDNPKVQAHHFYTGNSSLHVPSISDSASVSSASDFVTVINAGKGDNPKVQVTSPGATARGVDVARTKKKSWYNSLYPTYKSKSDDFKRLFKDLPDDERLIVDYSCALQKEILIHGRLYASQNYLCFYASIFGWETSLSLRWKDVTAITKEKTALVIPNAILVCTEVDKNFLTSFSGRDKAYLMLFRIWQNALMDQPKTSHEIWQWVHSCYGEELGFNSDDEGYGRDFPEESPALLPDNCSEDLVDSMSMDATSAADARDSPRHRSGRHPHRDSSPPLVTNGGDSYKEDEAGDTLPTDMSDTSDSEPDKPHNGGEAEKCTANHEGRVLLRQQFPFNIDQLFTMIFTNSKFNLELLAARGTSDYVQAPWQPAAGLKCRQLSYTLSLTSGPIGPKEVQVTETQIMNKCSKPGVMYSIDSTSENAGIPYADYFSVKVHYCMQRVAEHVTSLAITGNIHYKKTMWPMIKGFLEKNTMSGLEDFARLITARLSGEADAQPAARKHRRHRRPAPSPQETAVAAVIKSPAVSVLAPRGSISRPQRQRSTERWLLASLLLLLCINALLYWKLYADTRPLDVEQLHSRMSGLEGPLAAEWSRLLRQHSREQRGQLREWRAALDATRNHLMQTEQALIQLLESIKPSLDAAPPAPAAPPPEREDL</sequence>
<reference evidence="7 8" key="1">
    <citation type="submission" date="2024-06" db="EMBL/GenBank/DDBJ databases">
        <title>A chromosome-level genome assembly of beet webworm, Loxostege sticticalis.</title>
        <authorList>
            <person name="Zhang Y."/>
        </authorList>
    </citation>
    <scope>NUCLEOTIDE SEQUENCE [LARGE SCALE GENOMIC DNA]</scope>
    <source>
        <strain evidence="7">AQ028</strain>
        <tissue evidence="7">Male pupae</tissue>
    </source>
</reference>
<dbReference type="PANTHER" id="PTHR23319:SF4">
    <property type="entry name" value="GRAM DOMAIN CONTAINING 1B, ISOFORM E"/>
    <property type="match status" value="1"/>
</dbReference>
<evidence type="ECO:0000256" key="2">
    <source>
        <dbReference type="ARBA" id="ARBA00022692"/>
    </source>
</evidence>
<evidence type="ECO:0000313" key="8">
    <source>
        <dbReference type="Proteomes" id="UP001549921"/>
    </source>
</evidence>
<name>A0ABD0SZI8_LOXSC</name>